<accession>A0ABP7IGL9</accession>
<feature type="compositionally biased region" description="Polar residues" evidence="2">
    <location>
        <begin position="73"/>
        <end position="91"/>
    </location>
</feature>
<dbReference type="InterPro" id="IPR011032">
    <property type="entry name" value="GroES-like_sf"/>
</dbReference>
<comment type="caution">
    <text evidence="4">The sequence shown here is derived from an EMBL/GenBank/DDBJ whole genome shotgun (WGS) entry which is preliminary data.</text>
</comment>
<organism evidence="4 5">
    <name type="scientific">Nocardioides panacisoli</name>
    <dbReference type="NCBI Taxonomy" id="627624"/>
    <lineage>
        <taxon>Bacteria</taxon>
        <taxon>Bacillati</taxon>
        <taxon>Actinomycetota</taxon>
        <taxon>Actinomycetes</taxon>
        <taxon>Propionibacteriales</taxon>
        <taxon>Nocardioidaceae</taxon>
        <taxon>Nocardioides</taxon>
    </lineage>
</organism>
<dbReference type="InterPro" id="IPR051603">
    <property type="entry name" value="Zinc-ADH_QOR/CCCR"/>
</dbReference>
<evidence type="ECO:0000256" key="2">
    <source>
        <dbReference type="SAM" id="MobiDB-lite"/>
    </source>
</evidence>
<gene>
    <name evidence="4" type="ORF">GCM10022242_19860</name>
</gene>
<proteinExistence type="predicted"/>
<dbReference type="Proteomes" id="UP001501821">
    <property type="component" value="Unassembled WGS sequence"/>
</dbReference>
<dbReference type="EMBL" id="BAABAH010000005">
    <property type="protein sequence ID" value="GAA3817950.1"/>
    <property type="molecule type" value="Genomic_DNA"/>
</dbReference>
<dbReference type="InterPro" id="IPR013154">
    <property type="entry name" value="ADH-like_N"/>
</dbReference>
<feature type="domain" description="Alcohol dehydrogenase-like N-terminal" evidence="3">
    <location>
        <begin position="27"/>
        <end position="89"/>
    </location>
</feature>
<protein>
    <recommendedName>
        <fullName evidence="3">Alcohol dehydrogenase-like N-terminal domain-containing protein</fullName>
    </recommendedName>
</protein>
<dbReference type="PANTHER" id="PTHR44154:SF1">
    <property type="entry name" value="QUINONE OXIDOREDUCTASE"/>
    <property type="match status" value="1"/>
</dbReference>
<name>A0ABP7IGL9_9ACTN</name>
<evidence type="ECO:0000259" key="3">
    <source>
        <dbReference type="Pfam" id="PF08240"/>
    </source>
</evidence>
<dbReference type="PANTHER" id="PTHR44154">
    <property type="entry name" value="QUINONE OXIDOREDUCTASE"/>
    <property type="match status" value="1"/>
</dbReference>
<sequence length="129" mass="13516">MKAMVFHQYGDPDVLQYGDVETPEPRAGEVRVRVAGTTFNGVDGNIRAGLMQEPMPLTLPHILGVDVAGTVDSQAKASTPSRSVTASWASCRSSATARPPSTSSSTPPASLPLRPASRSATPPPCRWSG</sequence>
<dbReference type="Gene3D" id="3.90.180.10">
    <property type="entry name" value="Medium-chain alcohol dehydrogenases, catalytic domain"/>
    <property type="match status" value="1"/>
</dbReference>
<evidence type="ECO:0000313" key="4">
    <source>
        <dbReference type="EMBL" id="GAA3817950.1"/>
    </source>
</evidence>
<reference evidence="5" key="1">
    <citation type="journal article" date="2019" name="Int. J. Syst. Evol. Microbiol.">
        <title>The Global Catalogue of Microorganisms (GCM) 10K type strain sequencing project: providing services to taxonomists for standard genome sequencing and annotation.</title>
        <authorList>
            <consortium name="The Broad Institute Genomics Platform"/>
            <consortium name="The Broad Institute Genome Sequencing Center for Infectious Disease"/>
            <person name="Wu L."/>
            <person name="Ma J."/>
        </authorList>
    </citation>
    <scope>NUCLEOTIDE SEQUENCE [LARGE SCALE GENOMIC DNA]</scope>
    <source>
        <strain evidence="5">JCM 16953</strain>
    </source>
</reference>
<keyword evidence="1" id="KW-0521">NADP</keyword>
<dbReference type="SUPFAM" id="SSF50129">
    <property type="entry name" value="GroES-like"/>
    <property type="match status" value="1"/>
</dbReference>
<feature type="compositionally biased region" description="Low complexity" evidence="2">
    <location>
        <begin position="92"/>
        <end position="120"/>
    </location>
</feature>
<feature type="region of interest" description="Disordered" evidence="2">
    <location>
        <begin position="73"/>
        <end position="129"/>
    </location>
</feature>
<evidence type="ECO:0000256" key="1">
    <source>
        <dbReference type="ARBA" id="ARBA00022857"/>
    </source>
</evidence>
<evidence type="ECO:0000313" key="5">
    <source>
        <dbReference type="Proteomes" id="UP001501821"/>
    </source>
</evidence>
<dbReference type="Pfam" id="PF08240">
    <property type="entry name" value="ADH_N"/>
    <property type="match status" value="1"/>
</dbReference>
<keyword evidence="5" id="KW-1185">Reference proteome</keyword>